<evidence type="ECO:0000256" key="8">
    <source>
        <dbReference type="SAM" id="MobiDB-lite"/>
    </source>
</evidence>
<evidence type="ECO:0000313" key="11">
    <source>
        <dbReference type="Proteomes" id="UP000321181"/>
    </source>
</evidence>
<evidence type="ECO:0000256" key="1">
    <source>
        <dbReference type="ARBA" id="ARBA00004651"/>
    </source>
</evidence>
<sequence>MTDETTTSGRLGTRQASASPAGTAVAEPFRAPAGATAVPTIAHPETPSDPVPPSVRAAASWSWRFLLIAAGLAGLGWLLAYFKVLVVAVAVAVLLSVLLAPVVTWLHRKARFPHGLASAVAVLGMLAVVGGIVTLAGNSIVNGFGELRDEALAGFQQTIDWLSEGPFALTASQLDDYAQQVTDLVSTNSSSLVTGALSVTTTVGHVVAGSLITLFCTLFFLHDGRHIWAWVVGLLPKGSREKVHQAGRRGLVTLGGYTRTQILVALVDAAGIGIGAAILGVPLALPLAALVFIGSFIPIIGALATGAIAILVALVAQGPVDALIMLGIVLLVQQIEGHVLQPLLMGHAVSLHPVAVILAVAAGSFAAGIVGALFAVPIVAVLNTVILYLHGHDKFPNLGADDHLEMRAPAKKGVDTAPERATV</sequence>
<keyword evidence="11" id="KW-1185">Reference proteome</keyword>
<feature type="transmembrane region" description="Helical" evidence="9">
    <location>
        <begin position="262"/>
        <end position="285"/>
    </location>
</feature>
<feature type="transmembrane region" description="Helical" evidence="9">
    <location>
        <begin position="118"/>
        <end position="141"/>
    </location>
</feature>
<feature type="transmembrane region" description="Helical" evidence="9">
    <location>
        <begin position="196"/>
        <end position="221"/>
    </location>
</feature>
<keyword evidence="5 9" id="KW-0812">Transmembrane</keyword>
<dbReference type="EMBL" id="BJYY01000015">
    <property type="protein sequence ID" value="GEO34674.1"/>
    <property type="molecule type" value="Genomic_DNA"/>
</dbReference>
<keyword evidence="4" id="KW-1003">Cell membrane</keyword>
<dbReference type="AlphaFoldDB" id="A0A512DDX1"/>
<evidence type="ECO:0000256" key="5">
    <source>
        <dbReference type="ARBA" id="ARBA00022692"/>
    </source>
</evidence>
<reference evidence="10 11" key="1">
    <citation type="submission" date="2019-07" db="EMBL/GenBank/DDBJ databases">
        <title>Whole genome shotgun sequence of Cellulomonas aerilata NBRC 106308.</title>
        <authorList>
            <person name="Hosoyama A."/>
            <person name="Uohara A."/>
            <person name="Ohji S."/>
            <person name="Ichikawa N."/>
        </authorList>
    </citation>
    <scope>NUCLEOTIDE SEQUENCE [LARGE SCALE GENOMIC DNA]</scope>
    <source>
        <strain evidence="10 11">NBRC 106308</strain>
    </source>
</reference>
<evidence type="ECO:0000256" key="9">
    <source>
        <dbReference type="SAM" id="Phobius"/>
    </source>
</evidence>
<comment type="caution">
    <text evidence="10">The sequence shown here is derived from an EMBL/GenBank/DDBJ whole genome shotgun (WGS) entry which is preliminary data.</text>
</comment>
<evidence type="ECO:0000313" key="10">
    <source>
        <dbReference type="EMBL" id="GEO34674.1"/>
    </source>
</evidence>
<organism evidence="10 11">
    <name type="scientific">Cellulomonas aerilata</name>
    <dbReference type="NCBI Taxonomy" id="515326"/>
    <lineage>
        <taxon>Bacteria</taxon>
        <taxon>Bacillati</taxon>
        <taxon>Actinomycetota</taxon>
        <taxon>Actinomycetes</taxon>
        <taxon>Micrococcales</taxon>
        <taxon>Cellulomonadaceae</taxon>
        <taxon>Cellulomonas</taxon>
    </lineage>
</organism>
<evidence type="ECO:0000256" key="2">
    <source>
        <dbReference type="ARBA" id="ARBA00009773"/>
    </source>
</evidence>
<comment type="similarity">
    <text evidence="2">Belongs to the autoinducer-2 exporter (AI-2E) (TC 2.A.86) family.</text>
</comment>
<dbReference type="PANTHER" id="PTHR21716:SF53">
    <property type="entry name" value="PERMEASE PERM-RELATED"/>
    <property type="match status" value="1"/>
</dbReference>
<feature type="region of interest" description="Disordered" evidence="8">
    <location>
        <begin position="1"/>
        <end position="24"/>
    </location>
</feature>
<keyword evidence="6 9" id="KW-1133">Transmembrane helix</keyword>
<evidence type="ECO:0000256" key="4">
    <source>
        <dbReference type="ARBA" id="ARBA00022475"/>
    </source>
</evidence>
<feature type="transmembrane region" description="Helical" evidence="9">
    <location>
        <begin position="61"/>
        <end position="79"/>
    </location>
</feature>
<dbReference type="RefSeq" id="WP_146904709.1">
    <property type="nucleotide sequence ID" value="NZ_BAAARM010000004.1"/>
</dbReference>
<dbReference type="Proteomes" id="UP000321181">
    <property type="component" value="Unassembled WGS sequence"/>
</dbReference>
<feature type="transmembrane region" description="Helical" evidence="9">
    <location>
        <begin position="85"/>
        <end position="106"/>
    </location>
</feature>
<evidence type="ECO:0000256" key="3">
    <source>
        <dbReference type="ARBA" id="ARBA00022448"/>
    </source>
</evidence>
<accession>A0A512DDX1</accession>
<feature type="transmembrane region" description="Helical" evidence="9">
    <location>
        <begin position="291"/>
        <end position="316"/>
    </location>
</feature>
<dbReference type="GO" id="GO:0055085">
    <property type="term" value="P:transmembrane transport"/>
    <property type="evidence" value="ECO:0007669"/>
    <property type="project" value="TreeGrafter"/>
</dbReference>
<feature type="transmembrane region" description="Helical" evidence="9">
    <location>
        <begin position="323"/>
        <end position="344"/>
    </location>
</feature>
<feature type="compositionally biased region" description="Polar residues" evidence="8">
    <location>
        <begin position="1"/>
        <end position="20"/>
    </location>
</feature>
<keyword evidence="7 9" id="KW-0472">Membrane</keyword>
<name>A0A512DDX1_9CELL</name>
<comment type="subcellular location">
    <subcellularLocation>
        <location evidence="1">Cell membrane</location>
        <topology evidence="1">Multi-pass membrane protein</topology>
    </subcellularLocation>
</comment>
<gene>
    <name evidence="10" type="ORF">CAE01nite_23990</name>
</gene>
<dbReference type="PANTHER" id="PTHR21716">
    <property type="entry name" value="TRANSMEMBRANE PROTEIN"/>
    <property type="match status" value="1"/>
</dbReference>
<evidence type="ECO:0000256" key="6">
    <source>
        <dbReference type="ARBA" id="ARBA00022989"/>
    </source>
</evidence>
<dbReference type="Pfam" id="PF01594">
    <property type="entry name" value="AI-2E_transport"/>
    <property type="match status" value="1"/>
</dbReference>
<feature type="transmembrane region" description="Helical" evidence="9">
    <location>
        <begin position="356"/>
        <end position="389"/>
    </location>
</feature>
<proteinExistence type="inferred from homology"/>
<evidence type="ECO:0000256" key="7">
    <source>
        <dbReference type="ARBA" id="ARBA00023136"/>
    </source>
</evidence>
<dbReference type="OrthoDB" id="9784366at2"/>
<dbReference type="GO" id="GO:0005886">
    <property type="term" value="C:plasma membrane"/>
    <property type="evidence" value="ECO:0007669"/>
    <property type="project" value="UniProtKB-SubCell"/>
</dbReference>
<dbReference type="InterPro" id="IPR002549">
    <property type="entry name" value="AI-2E-like"/>
</dbReference>
<protein>
    <submittedName>
        <fullName evidence="10">AI-2E family transporter</fullName>
    </submittedName>
</protein>
<keyword evidence="3" id="KW-0813">Transport</keyword>